<name>A0AA90Z3L6_9RHOB</name>
<evidence type="ECO:0000256" key="2">
    <source>
        <dbReference type="SAM" id="SignalP"/>
    </source>
</evidence>
<dbReference type="Gene3D" id="3.40.190.10">
    <property type="entry name" value="Periplasmic binding protein-like II"/>
    <property type="match status" value="2"/>
</dbReference>
<dbReference type="RefSeq" id="WP_171330895.1">
    <property type="nucleotide sequence ID" value="NZ_WVRA01000005.1"/>
</dbReference>
<gene>
    <name evidence="3" type="ORF">GS634_14760</name>
</gene>
<evidence type="ECO:0000313" key="4">
    <source>
        <dbReference type="Proteomes" id="UP000597886"/>
    </source>
</evidence>
<dbReference type="GO" id="GO:0030288">
    <property type="term" value="C:outer membrane-bounded periplasmic space"/>
    <property type="evidence" value="ECO:0007669"/>
    <property type="project" value="TreeGrafter"/>
</dbReference>
<keyword evidence="1 2" id="KW-0732">Signal</keyword>
<sequence length="335" mass="37320">MRYLIALIFFSLPVVAAAQTWEDRQVFNASANEAHLRVISSTDTFLFEPLIAGFIEENPGISVEYLVTGTADIDRIVRAAPEDFDVVISSAMDLQLKLANDGFGRIIDDIPLPSWAQWHQSLFAFTSEPATIVINRAAFAGGPIPETRQKLIEILRLRPDDFRGRVGTYDIRQSGLGYLFATQDARASETYWRLMEVMGGLDVRLYCCSADMIDDLVKGEIAVAYNVLGSYAEARAGSKDTVEIILPSDFQTTMMRTAMVLNGTPQPDAATSFLKHLISNQTKRVGDPVTLPPLAPHETGTDREMIGLDPGLMTFLDRLKRRRFLAEWENAVIQR</sequence>
<dbReference type="PANTHER" id="PTHR30006">
    <property type="entry name" value="THIAMINE-BINDING PERIPLASMIC PROTEIN-RELATED"/>
    <property type="match status" value="1"/>
</dbReference>
<proteinExistence type="predicted"/>
<accession>A0AA90Z3L6</accession>
<comment type="caution">
    <text evidence="3">The sequence shown here is derived from an EMBL/GenBank/DDBJ whole genome shotgun (WGS) entry which is preliminary data.</text>
</comment>
<protein>
    <submittedName>
        <fullName evidence="3">Solute-binding protein</fullName>
    </submittedName>
</protein>
<feature type="signal peptide" evidence="2">
    <location>
        <begin position="1"/>
        <end position="16"/>
    </location>
</feature>
<dbReference type="Proteomes" id="UP000597886">
    <property type="component" value="Unassembled WGS sequence"/>
</dbReference>
<dbReference type="AlphaFoldDB" id="A0AA90Z3L6"/>
<dbReference type="SUPFAM" id="SSF53850">
    <property type="entry name" value="Periplasmic binding protein-like II"/>
    <property type="match status" value="1"/>
</dbReference>
<dbReference type="PANTHER" id="PTHR30006:SF25">
    <property type="entry name" value="PHOSPHOGLYCERATE TRANSPORT REGULATORY PROTEIN PGTC"/>
    <property type="match status" value="1"/>
</dbReference>
<dbReference type="InterPro" id="IPR006059">
    <property type="entry name" value="SBP"/>
</dbReference>
<evidence type="ECO:0000313" key="3">
    <source>
        <dbReference type="EMBL" id="NOE19387.1"/>
    </source>
</evidence>
<reference evidence="3" key="1">
    <citation type="submission" date="2019-12" db="EMBL/GenBank/DDBJ databases">
        <title>Ruegeria JWLKs population differentiation of coral mucus and skeleton niches.</title>
        <authorList>
            <person name="Luo D."/>
        </authorList>
    </citation>
    <scope>NUCLEOTIDE SEQUENCE</scope>
    <source>
        <strain evidence="3">HKCCD6181</strain>
    </source>
</reference>
<dbReference type="EMBL" id="WVRA01000005">
    <property type="protein sequence ID" value="NOE19387.1"/>
    <property type="molecule type" value="Genomic_DNA"/>
</dbReference>
<evidence type="ECO:0000256" key="1">
    <source>
        <dbReference type="ARBA" id="ARBA00022729"/>
    </source>
</evidence>
<feature type="chain" id="PRO_5041677259" evidence="2">
    <location>
        <begin position="17"/>
        <end position="335"/>
    </location>
</feature>
<dbReference type="Pfam" id="PF01547">
    <property type="entry name" value="SBP_bac_1"/>
    <property type="match status" value="1"/>
</dbReference>
<organism evidence="3 4">
    <name type="scientific">Ruegeria atlantica</name>
    <dbReference type="NCBI Taxonomy" id="81569"/>
    <lineage>
        <taxon>Bacteria</taxon>
        <taxon>Pseudomonadati</taxon>
        <taxon>Pseudomonadota</taxon>
        <taxon>Alphaproteobacteria</taxon>
        <taxon>Rhodobacterales</taxon>
        <taxon>Roseobacteraceae</taxon>
        <taxon>Ruegeria</taxon>
    </lineage>
</organism>